<dbReference type="PANTHER" id="PTHR48100:SF1">
    <property type="entry name" value="HISTIDINE PHOSPHATASE FAMILY PROTEIN-RELATED"/>
    <property type="match status" value="1"/>
</dbReference>
<dbReference type="SMART" id="SM00855">
    <property type="entry name" value="PGAM"/>
    <property type="match status" value="1"/>
</dbReference>
<proteinExistence type="predicted"/>
<accession>A0A1G6LYJ0</accession>
<dbReference type="PANTHER" id="PTHR48100">
    <property type="entry name" value="BROAD-SPECIFICITY PHOSPHATASE YOR283W-RELATED"/>
    <property type="match status" value="1"/>
</dbReference>
<dbReference type="GO" id="GO:0016791">
    <property type="term" value="F:phosphatase activity"/>
    <property type="evidence" value="ECO:0007669"/>
    <property type="project" value="TreeGrafter"/>
</dbReference>
<keyword evidence="2" id="KW-1185">Reference proteome</keyword>
<dbReference type="Gene3D" id="3.40.50.1240">
    <property type="entry name" value="Phosphoglycerate mutase-like"/>
    <property type="match status" value="1"/>
</dbReference>
<dbReference type="Proteomes" id="UP000199417">
    <property type="component" value="Unassembled WGS sequence"/>
</dbReference>
<sequence>MQLLLVRHALPERVLATDDGVADPALTPEGTEQAKRLPLALAPYQVSTLVSSPQRRALATAAPVAEALGLPVGIDPGLAEYDHGRSHYIPIHEAKDIAPDAYAQILAGHLPDFVDEPAFRARVLAGFGRIVDAAHHEDTVAVFAHGGVINVYLQHLLGLERPLTFPIDYTSVTRVLISRNGSTRTASVNETGHVRDLLTSRRPS</sequence>
<evidence type="ECO:0000313" key="2">
    <source>
        <dbReference type="Proteomes" id="UP000199417"/>
    </source>
</evidence>
<dbReference type="CDD" id="cd07067">
    <property type="entry name" value="HP_PGM_like"/>
    <property type="match status" value="1"/>
</dbReference>
<evidence type="ECO:0000313" key="1">
    <source>
        <dbReference type="EMBL" id="SDC48368.1"/>
    </source>
</evidence>
<dbReference type="EMBL" id="FNAB01000001">
    <property type="protein sequence ID" value="SDC48368.1"/>
    <property type="molecule type" value="Genomic_DNA"/>
</dbReference>
<reference evidence="1 2" key="1">
    <citation type="submission" date="2016-10" db="EMBL/GenBank/DDBJ databases">
        <authorList>
            <person name="de Groot N.N."/>
        </authorList>
    </citation>
    <scope>NUCLEOTIDE SEQUENCE [LARGE SCALE GENOMIC DNA]</scope>
    <source>
        <strain evidence="1 2">JCM 11308</strain>
    </source>
</reference>
<dbReference type="InterPro" id="IPR050275">
    <property type="entry name" value="PGM_Phosphatase"/>
</dbReference>
<gene>
    <name evidence="1" type="ORF">SAMN05444580_1018</name>
</gene>
<name>A0A1G6LYJ0_9NOCA</name>
<dbReference type="STRING" id="168276.SAMN05444580_1018"/>
<dbReference type="AlphaFoldDB" id="A0A1G6LYJ0"/>
<dbReference type="RefSeq" id="WP_072844298.1">
    <property type="nucleotide sequence ID" value="NZ_FNAB01000001.1"/>
</dbReference>
<dbReference type="Pfam" id="PF00300">
    <property type="entry name" value="His_Phos_1"/>
    <property type="match status" value="1"/>
</dbReference>
<protein>
    <submittedName>
        <fullName evidence="1">Probable phosphoglycerate mutase</fullName>
    </submittedName>
</protein>
<dbReference type="InterPro" id="IPR013078">
    <property type="entry name" value="His_Pase_superF_clade-1"/>
</dbReference>
<dbReference type="InterPro" id="IPR029033">
    <property type="entry name" value="His_PPase_superfam"/>
</dbReference>
<organism evidence="1 2">
    <name type="scientific">Rhodococcus tukisamuensis</name>
    <dbReference type="NCBI Taxonomy" id="168276"/>
    <lineage>
        <taxon>Bacteria</taxon>
        <taxon>Bacillati</taxon>
        <taxon>Actinomycetota</taxon>
        <taxon>Actinomycetes</taxon>
        <taxon>Mycobacteriales</taxon>
        <taxon>Nocardiaceae</taxon>
        <taxon>Rhodococcus</taxon>
    </lineage>
</organism>
<dbReference type="GO" id="GO:0005737">
    <property type="term" value="C:cytoplasm"/>
    <property type="evidence" value="ECO:0007669"/>
    <property type="project" value="TreeGrafter"/>
</dbReference>
<dbReference type="SUPFAM" id="SSF53254">
    <property type="entry name" value="Phosphoglycerate mutase-like"/>
    <property type="match status" value="1"/>
</dbReference>